<evidence type="ECO:0000256" key="9">
    <source>
        <dbReference type="ARBA" id="ARBA00022967"/>
    </source>
</evidence>
<keyword evidence="14 17" id="KW-0496">Mitochondrion</keyword>
<feature type="transmembrane region" description="Helical" evidence="17">
    <location>
        <begin position="342"/>
        <end position="363"/>
    </location>
</feature>
<evidence type="ECO:0000256" key="17">
    <source>
        <dbReference type="RuleBase" id="RU003297"/>
    </source>
</evidence>
<accession>A0A1J0M4K7</accession>
<proteinExistence type="inferred from homology"/>
<dbReference type="GO" id="GO:0031966">
    <property type="term" value="C:mitochondrial membrane"/>
    <property type="evidence" value="ECO:0007669"/>
    <property type="project" value="UniProtKB-SubCell"/>
</dbReference>
<keyword evidence="7 17" id="KW-0679">Respiratory chain</keyword>
<dbReference type="InterPro" id="IPR001750">
    <property type="entry name" value="ND/Mrp_TM"/>
</dbReference>
<feature type="domain" description="NADH:quinone oxidoreductase/Mrp antiporter transmembrane" evidence="18">
    <location>
        <begin position="106"/>
        <end position="389"/>
    </location>
</feature>
<feature type="transmembrane region" description="Helical" evidence="17">
    <location>
        <begin position="272"/>
        <end position="294"/>
    </location>
</feature>
<protein>
    <recommendedName>
        <fullName evidence="5 17">NADH-ubiquinone oxidoreductase chain 4</fullName>
        <ecNumber evidence="4 17">7.1.1.2</ecNumber>
    </recommendedName>
</protein>
<feature type="transmembrane region" description="Helical" evidence="17">
    <location>
        <begin position="21"/>
        <end position="37"/>
    </location>
</feature>
<evidence type="ECO:0000256" key="16">
    <source>
        <dbReference type="ARBA" id="ARBA00049551"/>
    </source>
</evidence>
<dbReference type="EC" id="7.1.1.2" evidence="4 17"/>
<keyword evidence="8 17" id="KW-0812">Transmembrane</keyword>
<feature type="transmembrane region" description="Helical" evidence="17">
    <location>
        <begin position="88"/>
        <end position="107"/>
    </location>
</feature>
<dbReference type="GO" id="GO:0042773">
    <property type="term" value="P:ATP synthesis coupled electron transport"/>
    <property type="evidence" value="ECO:0007669"/>
    <property type="project" value="InterPro"/>
</dbReference>
<dbReference type="PANTHER" id="PTHR43507">
    <property type="entry name" value="NADH-UBIQUINONE OXIDOREDUCTASE CHAIN 4"/>
    <property type="match status" value="1"/>
</dbReference>
<feature type="transmembrane region" description="Helical" evidence="17">
    <location>
        <begin position="300"/>
        <end position="321"/>
    </location>
</feature>
<dbReference type="InterPro" id="IPR003918">
    <property type="entry name" value="NADH_UbQ_OxRdtase"/>
</dbReference>
<evidence type="ECO:0000256" key="2">
    <source>
        <dbReference type="ARBA" id="ARBA00004225"/>
    </source>
</evidence>
<evidence type="ECO:0000256" key="6">
    <source>
        <dbReference type="ARBA" id="ARBA00022448"/>
    </source>
</evidence>
<dbReference type="PRINTS" id="PR01437">
    <property type="entry name" value="NUOXDRDTASE4"/>
</dbReference>
<keyword evidence="6 17" id="KW-0813">Transport</keyword>
<keyword evidence="15 17" id="KW-0472">Membrane</keyword>
<dbReference type="InterPro" id="IPR000260">
    <property type="entry name" value="NADH4_N"/>
</dbReference>
<reference evidence="20" key="1">
    <citation type="journal article" date="2016" name="Sci. Rep.">
        <title>Molecular phylogeny of Polyneoptera (Insecta) inferred from expanded mitogenomic data.</title>
        <authorList>
            <person name="Song N."/>
            <person name="Li H."/>
            <person name="Song F."/>
            <person name="Cai W."/>
        </authorList>
    </citation>
    <scope>NUCLEOTIDE SEQUENCE</scope>
</reference>
<dbReference type="PANTHER" id="PTHR43507:SF20">
    <property type="entry name" value="NADH-UBIQUINONE OXIDOREDUCTASE CHAIN 4"/>
    <property type="match status" value="1"/>
</dbReference>
<evidence type="ECO:0000256" key="4">
    <source>
        <dbReference type="ARBA" id="ARBA00012944"/>
    </source>
</evidence>
<evidence type="ECO:0000256" key="10">
    <source>
        <dbReference type="ARBA" id="ARBA00022982"/>
    </source>
</evidence>
<evidence type="ECO:0000256" key="11">
    <source>
        <dbReference type="ARBA" id="ARBA00022989"/>
    </source>
</evidence>
<evidence type="ECO:0000256" key="1">
    <source>
        <dbReference type="ARBA" id="ARBA00003257"/>
    </source>
</evidence>
<evidence type="ECO:0000259" key="18">
    <source>
        <dbReference type="Pfam" id="PF00361"/>
    </source>
</evidence>
<evidence type="ECO:0000259" key="19">
    <source>
        <dbReference type="Pfam" id="PF01059"/>
    </source>
</evidence>
<dbReference type="Pfam" id="PF01059">
    <property type="entry name" value="Oxidored_q5_N"/>
    <property type="match status" value="1"/>
</dbReference>
<keyword evidence="10 17" id="KW-0249">Electron transport</keyword>
<dbReference type="GO" id="GO:0048039">
    <property type="term" value="F:ubiquinone binding"/>
    <property type="evidence" value="ECO:0007669"/>
    <property type="project" value="TreeGrafter"/>
</dbReference>
<evidence type="ECO:0000256" key="7">
    <source>
        <dbReference type="ARBA" id="ARBA00022660"/>
    </source>
</evidence>
<keyword evidence="11 17" id="KW-1133">Transmembrane helix</keyword>
<feature type="transmembrane region" description="Helical" evidence="17">
    <location>
        <begin position="421"/>
        <end position="443"/>
    </location>
</feature>
<dbReference type="GO" id="GO:0015990">
    <property type="term" value="P:electron transport coupled proton transport"/>
    <property type="evidence" value="ECO:0007669"/>
    <property type="project" value="TreeGrafter"/>
</dbReference>
<feature type="transmembrane region" description="Helical" evidence="17">
    <location>
        <begin position="113"/>
        <end position="132"/>
    </location>
</feature>
<feature type="transmembrane region" description="Helical" evidence="17">
    <location>
        <begin position="144"/>
        <end position="162"/>
    </location>
</feature>
<evidence type="ECO:0000256" key="8">
    <source>
        <dbReference type="ARBA" id="ARBA00022692"/>
    </source>
</evidence>
<feature type="transmembrane region" description="Helical" evidence="17">
    <location>
        <begin position="247"/>
        <end position="265"/>
    </location>
</feature>
<keyword evidence="12 17" id="KW-0520">NAD</keyword>
<comment type="subcellular location">
    <subcellularLocation>
        <location evidence="2 17">Mitochondrion membrane</location>
        <topology evidence="2 17">Multi-pass membrane protein</topology>
    </subcellularLocation>
</comment>
<evidence type="ECO:0000256" key="3">
    <source>
        <dbReference type="ARBA" id="ARBA00009025"/>
    </source>
</evidence>
<evidence type="ECO:0000256" key="14">
    <source>
        <dbReference type="ARBA" id="ARBA00023128"/>
    </source>
</evidence>
<comment type="function">
    <text evidence="1">Core subunit of the mitochondrial membrane respiratory chain NADH dehydrogenase (Complex I) that is believed to belong to the minimal assembly required for catalysis. Complex I functions in the transfer of electrons from NADH to the respiratory chain. The immediate electron acceptor for the enzyme is believed to be ubiquinone.</text>
</comment>
<evidence type="ECO:0000313" key="20">
    <source>
        <dbReference type="EMBL" id="APD14938.1"/>
    </source>
</evidence>
<organism evidence="20">
    <name type="scientific">Tridactylus sp. NS-2016</name>
    <dbReference type="NCBI Taxonomy" id="1914572"/>
    <lineage>
        <taxon>Eukaryota</taxon>
        <taxon>Metazoa</taxon>
        <taxon>Ecdysozoa</taxon>
        <taxon>Arthropoda</taxon>
        <taxon>Hexapoda</taxon>
        <taxon>Insecta</taxon>
        <taxon>Pterygota</taxon>
        <taxon>Neoptera</taxon>
        <taxon>Polyneoptera</taxon>
        <taxon>Orthoptera</taxon>
        <taxon>Caelifera</taxon>
        <taxon>Tridactylidea</taxon>
        <taxon>Tridactyloidea</taxon>
        <taxon>Tridactylidae</taxon>
        <taxon>Tridactylus</taxon>
    </lineage>
</organism>
<geneLocation type="mitochondrion" evidence="20"/>
<gene>
    <name evidence="20" type="primary">ND4</name>
</gene>
<sequence>MLSLMSIMLFMIPLVFFYKNWWIVYNFFMIVILVFFLKVNLFVEVSQQSLIFGIDSISYWLIVLSFWISGLMVMASGKVFFNKMFSEYFILVVLLLLLILIFCFSSLNILVFYVFFESSLLPTLLLILGWGYQPERSQAGMYMIFYTLLASLPLLLVVIYIYKNNNYLYYPLMSWIECSDLIYFSMIMAFLVKLPMYMLHLWLPKAHVEAPIAGSMILAGLLLKLGGYGLMRFMILVSFMGVYLNKYLIVFSLIGGVLVSLLCLRQMDIKSLIAYSSVAHMSLVIAGILTMSYWGMMGSLVLMIGHGLCSSGLFCLANLNYERFMSRSMLINKGGILIFPSLGLWWFLLCSSNMAAPISLNLLGEISILNSLVGYYSGGMMLLMFLSFFSAAYSLFLFSFSQHGKSFCGSLSSEMINFREYQVLFMHWIPLNFLILKGSMFIIY</sequence>
<feature type="transmembrane region" description="Helical" evidence="17">
    <location>
        <begin position="215"/>
        <end position="235"/>
    </location>
</feature>
<comment type="function">
    <text evidence="17">Core subunit of the mitochondrial membrane respiratory chain NADH dehydrogenase (Complex I) which catalyzes electron transfer from NADH through the respiratory chain, using ubiquinone as an electron acceptor. Essential for the catalytic activity and assembly of complex I.</text>
</comment>
<dbReference type="GO" id="GO:0008137">
    <property type="term" value="F:NADH dehydrogenase (ubiquinone) activity"/>
    <property type="evidence" value="ECO:0007669"/>
    <property type="project" value="UniProtKB-UniRule"/>
</dbReference>
<keyword evidence="9" id="KW-1278">Translocase</keyword>
<dbReference type="Pfam" id="PF00361">
    <property type="entry name" value="Proton_antipo_M"/>
    <property type="match status" value="1"/>
</dbReference>
<comment type="catalytic activity">
    <reaction evidence="16 17">
        <text>a ubiquinone + NADH + 5 H(+)(in) = a ubiquinol + NAD(+) + 4 H(+)(out)</text>
        <dbReference type="Rhea" id="RHEA:29091"/>
        <dbReference type="Rhea" id="RHEA-COMP:9565"/>
        <dbReference type="Rhea" id="RHEA-COMP:9566"/>
        <dbReference type="ChEBI" id="CHEBI:15378"/>
        <dbReference type="ChEBI" id="CHEBI:16389"/>
        <dbReference type="ChEBI" id="CHEBI:17976"/>
        <dbReference type="ChEBI" id="CHEBI:57540"/>
        <dbReference type="ChEBI" id="CHEBI:57945"/>
        <dbReference type="EC" id="7.1.1.2"/>
    </reaction>
</comment>
<dbReference type="GO" id="GO:0003954">
    <property type="term" value="F:NADH dehydrogenase activity"/>
    <property type="evidence" value="ECO:0007669"/>
    <property type="project" value="TreeGrafter"/>
</dbReference>
<feature type="transmembrane region" description="Helical" evidence="17">
    <location>
        <begin position="57"/>
        <end position="81"/>
    </location>
</feature>
<evidence type="ECO:0000256" key="15">
    <source>
        <dbReference type="ARBA" id="ARBA00023136"/>
    </source>
</evidence>
<dbReference type="AlphaFoldDB" id="A0A1J0M4K7"/>
<feature type="transmembrane region" description="Helical" evidence="17">
    <location>
        <begin position="375"/>
        <end position="400"/>
    </location>
</feature>
<evidence type="ECO:0000256" key="13">
    <source>
        <dbReference type="ARBA" id="ARBA00023075"/>
    </source>
</evidence>
<keyword evidence="13 17" id="KW-0830">Ubiquinone</keyword>
<dbReference type="EMBL" id="KX673204">
    <property type="protein sequence ID" value="APD14938.1"/>
    <property type="molecule type" value="Genomic_DNA"/>
</dbReference>
<comment type="similarity">
    <text evidence="3 17">Belongs to the complex I subunit 4 family.</text>
</comment>
<evidence type="ECO:0000256" key="12">
    <source>
        <dbReference type="ARBA" id="ARBA00023027"/>
    </source>
</evidence>
<evidence type="ECO:0000256" key="5">
    <source>
        <dbReference type="ARBA" id="ARBA00021006"/>
    </source>
</evidence>
<feature type="domain" description="NADH:ubiquinone oxidoreductase chain 4 N-terminal" evidence="19">
    <location>
        <begin position="1"/>
        <end position="102"/>
    </location>
</feature>
<name>A0A1J0M4K7_9ORTH</name>
<feature type="transmembrane region" description="Helical" evidence="17">
    <location>
        <begin position="182"/>
        <end position="203"/>
    </location>
</feature>